<feature type="domain" description="Bacteriophage T5 Orf172 DNA-binding" evidence="2">
    <location>
        <begin position="207"/>
        <end position="278"/>
    </location>
</feature>
<gene>
    <name evidence="3" type="ORF">AB4874_17965</name>
</gene>
<organism evidence="3 4">
    <name type="scientific">Thioclava arctica</name>
    <dbReference type="NCBI Taxonomy" id="3238301"/>
    <lineage>
        <taxon>Bacteria</taxon>
        <taxon>Pseudomonadati</taxon>
        <taxon>Pseudomonadota</taxon>
        <taxon>Alphaproteobacteria</taxon>
        <taxon>Rhodobacterales</taxon>
        <taxon>Paracoccaceae</taxon>
        <taxon>Thioclava</taxon>
    </lineage>
</organism>
<comment type="caution">
    <text evidence="3">The sequence shown here is derived from an EMBL/GenBank/DDBJ whole genome shotgun (WGS) entry which is preliminary data.</text>
</comment>
<protein>
    <submittedName>
        <fullName evidence="3">GIY-YIG nuclease family protein</fullName>
    </submittedName>
</protein>
<reference evidence="3 4" key="1">
    <citation type="journal article" date="2011" name="Int. J. Syst. Evol. Microbiol.">
        <title>Zhongshania antarctica gen. nov., sp. nov. and Zhongshania guokunii sp. nov., gammaproteobacteria respectively isolated from coastal attached (fast) ice and surface seawater of the Antarctic.</title>
        <authorList>
            <person name="Li H.J."/>
            <person name="Zhang X.Y."/>
            <person name="Chen C.X."/>
            <person name="Zhang Y.J."/>
            <person name="Gao Z.M."/>
            <person name="Yu Y."/>
            <person name="Chen X.L."/>
            <person name="Chen B."/>
            <person name="Zhang Y.Z."/>
        </authorList>
    </citation>
    <scope>NUCLEOTIDE SEQUENCE [LARGE SCALE GENOMIC DNA]</scope>
    <source>
        <strain evidence="3 4">15-R06ZXC-3</strain>
    </source>
</reference>
<keyword evidence="4" id="KW-1185">Reference proteome</keyword>
<dbReference type="Proteomes" id="UP001557465">
    <property type="component" value="Unassembled WGS sequence"/>
</dbReference>
<name>A0ABV3TPF4_9RHOB</name>
<dbReference type="Pfam" id="PF10544">
    <property type="entry name" value="T5orf172"/>
    <property type="match status" value="1"/>
</dbReference>
<evidence type="ECO:0000256" key="1">
    <source>
        <dbReference type="SAM" id="MobiDB-lite"/>
    </source>
</evidence>
<feature type="compositionally biased region" description="Basic residues" evidence="1">
    <location>
        <begin position="323"/>
        <end position="338"/>
    </location>
</feature>
<sequence length="338" mass="39079">MTQHNPHAPAPKSLIIGDVEYPIYNGTIHAHWADAATAKGYRIVARVKNKDHLALECATCGGVHISRHSVVLNANPECPHCIKARRRAQSNAAGLKMLRRDPKHRHYAFYRAPCGHELRRQFTFVERVARGEVAHRCEICQKAREQAEAKAQGWTLISADPKGNDNYRLYRHADGCGATTRVARVNMQTGRFTCPGCGESWSTEPSYLYAMRFELKPGKFVIKLGYSRNPESRLQHQLARSRDLPRVLLRKIPMRSGRYAQLMEKRLHKRLERRYPAELVPRHEFINLLKVKSEIYRPTLETVILRELERLERKETGPAGRSQMKRRARQVRIRKSRR</sequence>
<evidence type="ECO:0000313" key="4">
    <source>
        <dbReference type="Proteomes" id="UP001557465"/>
    </source>
</evidence>
<proteinExistence type="predicted"/>
<evidence type="ECO:0000259" key="2">
    <source>
        <dbReference type="Pfam" id="PF10544"/>
    </source>
</evidence>
<feature type="region of interest" description="Disordered" evidence="1">
    <location>
        <begin position="315"/>
        <end position="338"/>
    </location>
</feature>
<dbReference type="RefSeq" id="WP_368393018.1">
    <property type="nucleotide sequence ID" value="NZ_JBFRYC010000017.1"/>
</dbReference>
<evidence type="ECO:0000313" key="3">
    <source>
        <dbReference type="EMBL" id="MEX1663486.1"/>
    </source>
</evidence>
<dbReference type="InterPro" id="IPR018306">
    <property type="entry name" value="Phage_T5_Orf172_DNA-bd"/>
</dbReference>
<dbReference type="EMBL" id="JBFRYC010000017">
    <property type="protein sequence ID" value="MEX1663486.1"/>
    <property type="molecule type" value="Genomic_DNA"/>
</dbReference>
<accession>A0ABV3TPF4</accession>